<accession>K0T2F5</accession>
<name>K0T2F5_THAOC</name>
<evidence type="ECO:0000313" key="2">
    <source>
        <dbReference type="EMBL" id="EJK72788.1"/>
    </source>
</evidence>
<organism evidence="2 3">
    <name type="scientific">Thalassiosira oceanica</name>
    <name type="common">Marine diatom</name>
    <dbReference type="NCBI Taxonomy" id="159749"/>
    <lineage>
        <taxon>Eukaryota</taxon>
        <taxon>Sar</taxon>
        <taxon>Stramenopiles</taxon>
        <taxon>Ochrophyta</taxon>
        <taxon>Bacillariophyta</taxon>
        <taxon>Coscinodiscophyceae</taxon>
        <taxon>Thalassiosirophycidae</taxon>
        <taxon>Thalassiosirales</taxon>
        <taxon>Thalassiosiraceae</taxon>
        <taxon>Thalassiosira</taxon>
    </lineage>
</organism>
<evidence type="ECO:0000313" key="3">
    <source>
        <dbReference type="Proteomes" id="UP000266841"/>
    </source>
</evidence>
<keyword evidence="3" id="KW-1185">Reference proteome</keyword>
<feature type="region of interest" description="Disordered" evidence="1">
    <location>
        <begin position="221"/>
        <end position="244"/>
    </location>
</feature>
<feature type="compositionally biased region" description="Polar residues" evidence="1">
    <location>
        <begin position="90"/>
        <end position="104"/>
    </location>
</feature>
<feature type="compositionally biased region" description="Low complexity" evidence="1">
    <location>
        <begin position="26"/>
        <end position="47"/>
    </location>
</feature>
<feature type="non-terminal residue" evidence="2">
    <location>
        <position position="1"/>
    </location>
</feature>
<feature type="region of interest" description="Disordered" evidence="1">
    <location>
        <begin position="1"/>
        <end position="156"/>
    </location>
</feature>
<feature type="compositionally biased region" description="Low complexity" evidence="1">
    <location>
        <begin position="1"/>
        <end position="18"/>
    </location>
</feature>
<dbReference type="EMBL" id="AGNL01005302">
    <property type="protein sequence ID" value="EJK72788.1"/>
    <property type="molecule type" value="Genomic_DNA"/>
</dbReference>
<feature type="compositionally biased region" description="Low complexity" evidence="1">
    <location>
        <begin position="55"/>
        <end position="84"/>
    </location>
</feature>
<feature type="compositionally biased region" description="Low complexity" evidence="1">
    <location>
        <begin position="105"/>
        <end position="156"/>
    </location>
</feature>
<sequence length="387" mass="39692">VAPSVSPSAGPTTGSPTTSPTPSPSSTPTVAPSVSPSASPTTGSPTTSPTPSPSSKPTVTPSVSPSASPTTRSPTTSSPSRSPTLKPVTDSPSASPSGKPTTGNPSSSPVTKSPSSSPVTPSPSSSPSMKPTTLSPTSQPSRGPSASPTSQPTTSPTSRVSLVYFIDALTKNIYLNLSILQPTTSSAPALEATFDIDITAPKCGEISSNCTATSDLLIGTAANDEPNQGDDKSSNTINGCQDGSDGVYGRDESIEWLSIVSVDPDSDSDEPWDQPLKVGGKAKIIAGLHAYMGNSGDDPSDDYADFYFSSEANPPDWKLFDTIQLTRDEVDSGGFGTFTSKSFTIEEGTPIQAIRVDLRYRGGPDDEACTGGQWADTDDLGFFVAPN</sequence>
<proteinExistence type="predicted"/>
<comment type="caution">
    <text evidence="2">The sequence shown here is derived from an EMBL/GenBank/DDBJ whole genome shotgun (WGS) entry which is preliminary data.</text>
</comment>
<gene>
    <name evidence="2" type="ORF">THAOC_05643</name>
</gene>
<protein>
    <submittedName>
        <fullName evidence="2">Uncharacterized protein</fullName>
    </submittedName>
</protein>
<dbReference type="AlphaFoldDB" id="K0T2F5"/>
<reference evidence="2 3" key="1">
    <citation type="journal article" date="2012" name="Genome Biol.">
        <title>Genome and low-iron response of an oceanic diatom adapted to chronic iron limitation.</title>
        <authorList>
            <person name="Lommer M."/>
            <person name="Specht M."/>
            <person name="Roy A.S."/>
            <person name="Kraemer L."/>
            <person name="Andreson R."/>
            <person name="Gutowska M.A."/>
            <person name="Wolf J."/>
            <person name="Bergner S.V."/>
            <person name="Schilhabel M.B."/>
            <person name="Klostermeier U.C."/>
            <person name="Beiko R.G."/>
            <person name="Rosenstiel P."/>
            <person name="Hippler M."/>
            <person name="Laroche J."/>
        </authorList>
    </citation>
    <scope>NUCLEOTIDE SEQUENCE [LARGE SCALE GENOMIC DNA]</scope>
    <source>
        <strain evidence="2 3">CCMP1005</strain>
    </source>
</reference>
<dbReference type="Proteomes" id="UP000266841">
    <property type="component" value="Unassembled WGS sequence"/>
</dbReference>
<evidence type="ECO:0000256" key="1">
    <source>
        <dbReference type="SAM" id="MobiDB-lite"/>
    </source>
</evidence>